<evidence type="ECO:0000313" key="2">
    <source>
        <dbReference type="EMBL" id="BAR53898.1"/>
    </source>
</evidence>
<dbReference type="InterPro" id="IPR048087">
    <property type="entry name" value="VF_A0006-like"/>
</dbReference>
<sequence>MRLVSSVLDRPGDAGIRRSARAPWHVVPGLVAAGAFLCFFGPVLAQSDMEKQAQCELSAIRDTRSPLAVQYIRSACNWLVVNGDSLLNASSKGYYVCLVRQLSGAQSNEAAAAIMSACRASNPL</sequence>
<organism evidence="2 3">
    <name type="scientific">Bradyrhizobium diazoefficiens</name>
    <dbReference type="NCBI Taxonomy" id="1355477"/>
    <lineage>
        <taxon>Bacteria</taxon>
        <taxon>Pseudomonadati</taxon>
        <taxon>Pseudomonadota</taxon>
        <taxon>Alphaproteobacteria</taxon>
        <taxon>Hyphomicrobiales</taxon>
        <taxon>Nitrobacteraceae</taxon>
        <taxon>Bradyrhizobium</taxon>
    </lineage>
</organism>
<keyword evidence="1" id="KW-0472">Membrane</keyword>
<protein>
    <submittedName>
        <fullName evidence="2">Uncharacterized protein</fullName>
    </submittedName>
</protein>
<reference evidence="2 3" key="1">
    <citation type="submission" date="2014-11" db="EMBL/GenBank/DDBJ databases">
        <title>Symbiosis island explosion on the genome of extra-slow-growing strains of soybean bradyrhizobia with massive insertion sequences.</title>
        <authorList>
            <person name="Iida T."/>
            <person name="Minamisawa K."/>
        </authorList>
    </citation>
    <scope>NUCLEOTIDE SEQUENCE [LARGE SCALE GENOMIC DNA]</scope>
    <source>
        <strain evidence="2 3">NK6</strain>
    </source>
</reference>
<name>A0A0E4BKD2_9BRAD</name>
<evidence type="ECO:0000313" key="3">
    <source>
        <dbReference type="Proteomes" id="UP000063308"/>
    </source>
</evidence>
<gene>
    <name evidence="2" type="ORF">NK6_713</name>
</gene>
<evidence type="ECO:0000256" key="1">
    <source>
        <dbReference type="SAM" id="Phobius"/>
    </source>
</evidence>
<dbReference type="NCBIfam" id="NF041602">
    <property type="entry name" value="VF_A0006_fam"/>
    <property type="match status" value="1"/>
</dbReference>
<accession>A0A0E4BKD2</accession>
<dbReference type="Proteomes" id="UP000063308">
    <property type="component" value="Chromosome"/>
</dbReference>
<dbReference type="EMBL" id="AP014685">
    <property type="protein sequence ID" value="BAR53898.1"/>
    <property type="molecule type" value="Genomic_DNA"/>
</dbReference>
<keyword evidence="1" id="KW-0812">Transmembrane</keyword>
<keyword evidence="1" id="KW-1133">Transmembrane helix</keyword>
<dbReference type="AlphaFoldDB" id="A0A0E4BKD2"/>
<feature type="transmembrane region" description="Helical" evidence="1">
    <location>
        <begin position="26"/>
        <end position="45"/>
    </location>
</feature>
<proteinExistence type="predicted"/>